<protein>
    <submittedName>
        <fullName evidence="3">Uncharacterized protein</fullName>
    </submittedName>
</protein>
<reference evidence="2" key="2">
    <citation type="submission" date="2020-08" db="EMBL/GenBank/DDBJ databases">
        <authorList>
            <person name="Shumante A."/>
            <person name="Zimin A.V."/>
            <person name="Puiu D."/>
            <person name="Salzberg S.L."/>
        </authorList>
    </citation>
    <scope>NUCLEOTIDE SEQUENCE</scope>
    <source>
        <strain evidence="2">WC2-LM</strain>
        <tissue evidence="2">Liver</tissue>
    </source>
</reference>
<evidence type="ECO:0000313" key="2">
    <source>
        <dbReference type="EMBL" id="KAF7468977.1"/>
    </source>
</evidence>
<sequence>MPPEDAKRKDSAAAQVTASAAEEPRAKGLETPSTTRGLALNGHLVSVTRFLSGIVHFLNRA</sequence>
<dbReference type="AlphaFoldDB" id="A0A5E4B7J5"/>
<evidence type="ECO:0000313" key="4">
    <source>
        <dbReference type="Proteomes" id="UP000335636"/>
    </source>
</evidence>
<feature type="compositionally biased region" description="Low complexity" evidence="1">
    <location>
        <begin position="12"/>
        <end position="21"/>
    </location>
</feature>
<evidence type="ECO:0000313" key="3">
    <source>
        <dbReference type="EMBL" id="VTJ65714.1"/>
    </source>
</evidence>
<gene>
    <name evidence="2" type="ORF">GHT09_020014</name>
    <name evidence="3" type="ORF">MONAX_5E035690</name>
</gene>
<feature type="compositionally biased region" description="Basic and acidic residues" evidence="1">
    <location>
        <begin position="1"/>
        <end position="11"/>
    </location>
</feature>
<dbReference type="Proteomes" id="UP000335636">
    <property type="component" value="Unassembled WGS sequence"/>
</dbReference>
<evidence type="ECO:0000256" key="1">
    <source>
        <dbReference type="SAM" id="MobiDB-lite"/>
    </source>
</evidence>
<dbReference type="Proteomes" id="UP000662637">
    <property type="component" value="Unassembled WGS sequence"/>
</dbReference>
<accession>A0A5E4B7J5</accession>
<feature type="region of interest" description="Disordered" evidence="1">
    <location>
        <begin position="1"/>
        <end position="36"/>
    </location>
</feature>
<dbReference type="EMBL" id="CABDUW010000321">
    <property type="protein sequence ID" value="VTJ65714.1"/>
    <property type="molecule type" value="Genomic_DNA"/>
</dbReference>
<organism evidence="3 4">
    <name type="scientific">Marmota monax</name>
    <name type="common">Woodchuck</name>
    <dbReference type="NCBI Taxonomy" id="9995"/>
    <lineage>
        <taxon>Eukaryota</taxon>
        <taxon>Metazoa</taxon>
        <taxon>Chordata</taxon>
        <taxon>Craniata</taxon>
        <taxon>Vertebrata</taxon>
        <taxon>Euteleostomi</taxon>
        <taxon>Mammalia</taxon>
        <taxon>Eutheria</taxon>
        <taxon>Euarchontoglires</taxon>
        <taxon>Glires</taxon>
        <taxon>Rodentia</taxon>
        <taxon>Sciuromorpha</taxon>
        <taxon>Sciuridae</taxon>
        <taxon>Xerinae</taxon>
        <taxon>Marmotini</taxon>
        <taxon>Marmota</taxon>
    </lineage>
</organism>
<keyword evidence="4" id="KW-1185">Reference proteome</keyword>
<dbReference type="EMBL" id="WJEC01007699">
    <property type="protein sequence ID" value="KAF7468977.1"/>
    <property type="molecule type" value="Genomic_DNA"/>
</dbReference>
<proteinExistence type="predicted"/>
<reference evidence="3 4" key="1">
    <citation type="submission" date="2019-04" db="EMBL/GenBank/DDBJ databases">
        <authorList>
            <person name="Alioto T."/>
            <person name="Alioto T."/>
        </authorList>
    </citation>
    <scope>NUCLEOTIDE SEQUENCE [LARGE SCALE GENOMIC DNA]</scope>
</reference>
<name>A0A5E4B7J5_MARMO</name>